<feature type="chain" id="PRO_5007156875" evidence="1">
    <location>
        <begin position="24"/>
        <end position="206"/>
    </location>
</feature>
<keyword evidence="1" id="KW-0732">Signal</keyword>
<sequence>MKMRVRLALVGAMVLAAATPALAWKLVKVGDQIIVGKSSMVITAPTQWNRVTYGPIKGSEEWTLDGLTLNELYVAGDIASGKPLLYEFNKKDNPLPKFADTMQLTDLPDLVERTWRVARNAVVFKTTAVEPAKLGGNDAVRIRYEYVRDGSNLIYKGIATAAVVHGQLQLVLFEAPALFYFDRDSAKAVAVMDSVTFRVMPVAKPS</sequence>
<reference evidence="2 3" key="1">
    <citation type="submission" date="2015-10" db="EMBL/GenBank/DDBJ databases">
        <title>Draft genome sequence of Novosphingobium fuchskuhlense DSM 25065 isolated from a surface water sample of the southwest basin of Lake Grosse Fuchskuhle.</title>
        <authorList>
            <person name="Ruckert C."/>
            <person name="Winkler A."/>
            <person name="Glaeser J."/>
            <person name="Grossart H.-P."/>
            <person name="Kalinowski J."/>
            <person name="Glaeser S."/>
        </authorList>
    </citation>
    <scope>NUCLEOTIDE SEQUENCE [LARGE SCALE GENOMIC DNA]</scope>
    <source>
        <strain evidence="2 3">FNE08-7</strain>
    </source>
</reference>
<evidence type="ECO:0000313" key="2">
    <source>
        <dbReference type="EMBL" id="KUR70079.1"/>
    </source>
</evidence>
<dbReference type="STRING" id="1117702.AQZ52_14510"/>
<evidence type="ECO:0000256" key="1">
    <source>
        <dbReference type="SAM" id="SignalP"/>
    </source>
</evidence>
<dbReference type="EMBL" id="LLZS01000009">
    <property type="protein sequence ID" value="KUR70079.1"/>
    <property type="molecule type" value="Genomic_DNA"/>
</dbReference>
<keyword evidence="3" id="KW-1185">Reference proteome</keyword>
<dbReference type="AlphaFoldDB" id="A0A117USK9"/>
<dbReference type="OrthoDB" id="6306524at2"/>
<accession>A0A117USK9</accession>
<organism evidence="2 3">
    <name type="scientific">Novosphingobium fuchskuhlense</name>
    <dbReference type="NCBI Taxonomy" id="1117702"/>
    <lineage>
        <taxon>Bacteria</taxon>
        <taxon>Pseudomonadati</taxon>
        <taxon>Pseudomonadota</taxon>
        <taxon>Alphaproteobacteria</taxon>
        <taxon>Sphingomonadales</taxon>
        <taxon>Sphingomonadaceae</taxon>
        <taxon>Novosphingobium</taxon>
    </lineage>
</organism>
<evidence type="ECO:0000313" key="3">
    <source>
        <dbReference type="Proteomes" id="UP000058012"/>
    </source>
</evidence>
<feature type="signal peptide" evidence="1">
    <location>
        <begin position="1"/>
        <end position="23"/>
    </location>
</feature>
<gene>
    <name evidence="2" type="ORF">AQZ52_14510</name>
</gene>
<protein>
    <submittedName>
        <fullName evidence="2">Uncharacterized protein</fullName>
    </submittedName>
</protein>
<dbReference type="Proteomes" id="UP000058012">
    <property type="component" value="Unassembled WGS sequence"/>
</dbReference>
<dbReference type="RefSeq" id="WP_067912476.1">
    <property type="nucleotide sequence ID" value="NZ_KQ954246.1"/>
</dbReference>
<comment type="caution">
    <text evidence="2">The sequence shown here is derived from an EMBL/GenBank/DDBJ whole genome shotgun (WGS) entry which is preliminary data.</text>
</comment>
<proteinExistence type="predicted"/>
<name>A0A117USK9_9SPHN</name>